<proteinExistence type="predicted"/>
<dbReference type="Proteomes" id="UP001632038">
    <property type="component" value="Unassembled WGS sequence"/>
</dbReference>
<name>A0ABD3BX59_9LAMI</name>
<gene>
    <name evidence="1" type="ORF">CASFOL_034285</name>
</gene>
<accession>A0ABD3BX59</accession>
<dbReference type="EMBL" id="JAVIJP010000062">
    <property type="protein sequence ID" value="KAL3621799.1"/>
    <property type="molecule type" value="Genomic_DNA"/>
</dbReference>
<dbReference type="AlphaFoldDB" id="A0ABD3BX59"/>
<keyword evidence="2" id="KW-1185">Reference proteome</keyword>
<reference evidence="2" key="1">
    <citation type="journal article" date="2024" name="IScience">
        <title>Strigolactones Initiate the Formation of Haustorium-like Structures in Castilleja.</title>
        <authorList>
            <person name="Buerger M."/>
            <person name="Peterson D."/>
            <person name="Chory J."/>
        </authorList>
    </citation>
    <scope>NUCLEOTIDE SEQUENCE [LARGE SCALE GENOMIC DNA]</scope>
</reference>
<sequence length="134" mass="14854">MSCIAIDLTDNGLFDNTVSYGNDVPIEIATSSSNFENVQEMLIDPIDDGDDIFIGMKRARRPYKRRINDSDQLNSIVVDTNKSKRNNVRKNNSLAISNGMFVGNGGSIESESLANAVNVKEDVARKNISRRISR</sequence>
<organism evidence="1 2">
    <name type="scientific">Castilleja foliolosa</name>
    <dbReference type="NCBI Taxonomy" id="1961234"/>
    <lineage>
        <taxon>Eukaryota</taxon>
        <taxon>Viridiplantae</taxon>
        <taxon>Streptophyta</taxon>
        <taxon>Embryophyta</taxon>
        <taxon>Tracheophyta</taxon>
        <taxon>Spermatophyta</taxon>
        <taxon>Magnoliopsida</taxon>
        <taxon>eudicotyledons</taxon>
        <taxon>Gunneridae</taxon>
        <taxon>Pentapetalae</taxon>
        <taxon>asterids</taxon>
        <taxon>lamiids</taxon>
        <taxon>Lamiales</taxon>
        <taxon>Orobanchaceae</taxon>
        <taxon>Pedicularideae</taxon>
        <taxon>Castillejinae</taxon>
        <taxon>Castilleja</taxon>
    </lineage>
</organism>
<comment type="caution">
    <text evidence="1">The sequence shown here is derived from an EMBL/GenBank/DDBJ whole genome shotgun (WGS) entry which is preliminary data.</text>
</comment>
<evidence type="ECO:0000313" key="1">
    <source>
        <dbReference type="EMBL" id="KAL3621799.1"/>
    </source>
</evidence>
<evidence type="ECO:0000313" key="2">
    <source>
        <dbReference type="Proteomes" id="UP001632038"/>
    </source>
</evidence>
<protein>
    <submittedName>
        <fullName evidence="1">Uncharacterized protein</fullName>
    </submittedName>
</protein>